<dbReference type="OrthoDB" id="7195851at2"/>
<evidence type="ECO:0000313" key="4">
    <source>
        <dbReference type="Proteomes" id="UP000254889"/>
    </source>
</evidence>
<feature type="signal peptide" evidence="1">
    <location>
        <begin position="1"/>
        <end position="40"/>
    </location>
</feature>
<sequence length="1182" mass="116397">MAGAGQGLVKLFACGVAARRLRVALLAGTALTLLASPVAAQTAQTWNGNSSTDWFTGTNWDSTTVPATGDSATLDTVTPNPTVVDGTAGGYSPVDLSGLNVGFIGTGSLAIKNGASVTISNNNFVIGGDLSGVATSANGTVVLDASSLSVTGTPATSGTIFVGASGTGSFTVQNGATVSTVDSYVGHLLGTTGTVTVTGAGTTWTNSDGGGNGQNIVGNEGNGTFNVLNGAMVTVEAGTIVGASPTGTGTINISGIGSTWTASNITLLGGNTLSDGGHGTINVSDGGSYVAHNQVVIGFKDGGTGQFNVTSGATVTVDNNAIVNLGLFPGATGTLTISGAGSLWDASAAGDMYVGGNPGGFAPAGGTGIVNVLDGGALNMQGAIYLGRGSSGGNGTLNVSGVGSSVSLTTASDSLFIGYTGIGALNISGGAQVTNDGYAYVGYAQGSLGTVTIDGAGSTWTSNGPVTVIGGNDFTGPGGTGVVTVRNGGTFNTNDAALGLDTTELAAGTVNVTGVGSTWNAANIYVGYSGTGAVNVADGGVVNASGSMSIGECACSSGTASVSGGSKLNVGSDLYVGNFGNGTMIVSGQGSNVSVGGGLFVGLAATGALTVQDGASVTAGDAILGFNPGASLGTVNVTGAGSKLTISNSLVVGYGFDGGVLTILDGGLVDVGNGVTSDGRITVGAGSVMNAGSFSLSGTATTTFGLRGSSSGQINLGSGTATLDGALVVTGRNIARTTYTLIHSASLGGSAFSTVTYDPLLRNPVLTYTTGDVLLTVDAMLLSSLLPNNANTNQRNVAQAIDNVMNSGATPPSGFENLYFMSGDGLLGALTQMSGEIGTTPTQAAFTATNQFVDILNGQGGSAFGGGSFGATSYAAEKKLDPKAAEAYAAVTPRDRRAPAPDFTSRWGVWASGYGGSATVKGDAGTGSTDSTSRVYGMAAGAQYTFSRDTVAGFALGGAGTNFGVNGGSGRADVFQAGAYARHHFGAAYVAGALAYGWQRVTTDRTVTVSGTDKLEASFDAQTFAARLEGGYRFATLWAGLTPYGALQSTSIFLPSYAEGAVSGSNQFALSYGSQNTTNLRTELGLRVDKSFVLADGVFALNGRAAWAHDSNTDRSATPTLQTLPGATFTVNGAKPAANGALLSAGAKMVWANGFSVSANFDGEFSNTTASYAGRGTVAYTW</sequence>
<feature type="domain" description="Autotransporter" evidence="2">
    <location>
        <begin position="902"/>
        <end position="1182"/>
    </location>
</feature>
<keyword evidence="4" id="KW-1185">Reference proteome</keyword>
<dbReference type="InterPro" id="IPR005546">
    <property type="entry name" value="Autotransporte_beta"/>
</dbReference>
<gene>
    <name evidence="3" type="ORF">DW352_02890</name>
</gene>
<dbReference type="InterPro" id="IPR030895">
    <property type="entry name" value="T5SS_PEPC_rpt"/>
</dbReference>
<name>A0A345ZRK9_9HYPH</name>
<evidence type="ECO:0000256" key="1">
    <source>
        <dbReference type="SAM" id="SignalP"/>
    </source>
</evidence>
<keyword evidence="1" id="KW-0732">Signal</keyword>
<dbReference type="KEGG" id="ptaw:DW352_02890"/>
<evidence type="ECO:0000259" key="2">
    <source>
        <dbReference type="PROSITE" id="PS51208"/>
    </source>
</evidence>
<accession>A0A345ZRK9</accession>
<dbReference type="SMART" id="SM00869">
    <property type="entry name" value="Autotransporter"/>
    <property type="match status" value="1"/>
</dbReference>
<reference evidence="3 4" key="1">
    <citation type="submission" date="2018-07" db="EMBL/GenBank/DDBJ databases">
        <authorList>
            <person name="Quirk P.G."/>
            <person name="Krulwich T.A."/>
        </authorList>
    </citation>
    <scope>NUCLEOTIDE SEQUENCE [LARGE SCALE GENOMIC DNA]</scope>
    <source>
        <strain evidence="3 4">CC-BB4</strain>
    </source>
</reference>
<feature type="chain" id="PRO_5016773427" evidence="1">
    <location>
        <begin position="41"/>
        <end position="1182"/>
    </location>
</feature>
<dbReference type="Pfam" id="PF03797">
    <property type="entry name" value="Autotransporter"/>
    <property type="match status" value="1"/>
</dbReference>
<protein>
    <submittedName>
        <fullName evidence="3">Autotransporter domain-containing protein</fullName>
    </submittedName>
</protein>
<proteinExistence type="predicted"/>
<dbReference type="Gene3D" id="2.40.128.130">
    <property type="entry name" value="Autotransporter beta-domain"/>
    <property type="match status" value="1"/>
</dbReference>
<dbReference type="SUPFAM" id="SSF103515">
    <property type="entry name" value="Autotransporter"/>
    <property type="match status" value="1"/>
</dbReference>
<dbReference type="PROSITE" id="PS51208">
    <property type="entry name" value="AUTOTRANSPORTER"/>
    <property type="match status" value="1"/>
</dbReference>
<organism evidence="3 4">
    <name type="scientific">Pseudolabrys taiwanensis</name>
    <dbReference type="NCBI Taxonomy" id="331696"/>
    <lineage>
        <taxon>Bacteria</taxon>
        <taxon>Pseudomonadati</taxon>
        <taxon>Pseudomonadota</taxon>
        <taxon>Alphaproteobacteria</taxon>
        <taxon>Hyphomicrobiales</taxon>
        <taxon>Xanthobacteraceae</taxon>
        <taxon>Pseudolabrys</taxon>
    </lineage>
</organism>
<evidence type="ECO:0000313" key="3">
    <source>
        <dbReference type="EMBL" id="AXK79556.1"/>
    </source>
</evidence>
<dbReference type="AlphaFoldDB" id="A0A345ZRK9"/>
<dbReference type="NCBIfam" id="TIGR04393">
    <property type="entry name" value="rpt_T5SS_PEPC"/>
    <property type="match status" value="7"/>
</dbReference>
<dbReference type="InterPro" id="IPR036709">
    <property type="entry name" value="Autotransporte_beta_dom_sf"/>
</dbReference>
<dbReference type="EMBL" id="CP031417">
    <property type="protein sequence ID" value="AXK79556.1"/>
    <property type="molecule type" value="Genomic_DNA"/>
</dbReference>
<dbReference type="Proteomes" id="UP000254889">
    <property type="component" value="Chromosome"/>
</dbReference>